<protein>
    <submittedName>
        <fullName evidence="2">Albusnodin family lasso peptide</fullName>
    </submittedName>
</protein>
<dbReference type="Proteomes" id="UP000253741">
    <property type="component" value="Unassembled WGS sequence"/>
</dbReference>
<evidence type="ECO:0000256" key="1">
    <source>
        <dbReference type="SAM" id="MobiDB-lite"/>
    </source>
</evidence>
<comment type="caution">
    <text evidence="2">The sequence shown here is derived from an EMBL/GenBank/DDBJ whole genome shotgun (WGS) entry which is preliminary data.</text>
</comment>
<dbReference type="EMBL" id="QQNA01000130">
    <property type="protein sequence ID" value="RDG36878.1"/>
    <property type="molecule type" value="Genomic_DNA"/>
</dbReference>
<dbReference type="OrthoDB" id="4300644at2"/>
<name>A0A370B4Y4_9ACTN</name>
<dbReference type="RefSeq" id="WP_114624774.1">
    <property type="nucleotide sequence ID" value="NZ_QQNA01000130.1"/>
</dbReference>
<evidence type="ECO:0000313" key="3">
    <source>
        <dbReference type="Proteomes" id="UP000253741"/>
    </source>
</evidence>
<accession>A0A370B4Y4</accession>
<feature type="region of interest" description="Disordered" evidence="1">
    <location>
        <begin position="1"/>
        <end position="21"/>
    </location>
</feature>
<organism evidence="2 3">
    <name type="scientific">Streptomyces corynorhini</name>
    <dbReference type="NCBI Taxonomy" id="2282652"/>
    <lineage>
        <taxon>Bacteria</taxon>
        <taxon>Bacillati</taxon>
        <taxon>Actinomycetota</taxon>
        <taxon>Actinomycetes</taxon>
        <taxon>Kitasatosporales</taxon>
        <taxon>Streptomycetaceae</taxon>
        <taxon>Streptomyces</taxon>
    </lineage>
</organism>
<reference evidence="2 3" key="1">
    <citation type="submission" date="2018-07" db="EMBL/GenBank/DDBJ databases">
        <title>Streptomyces species from bats.</title>
        <authorList>
            <person name="Dunlap C."/>
        </authorList>
    </citation>
    <scope>NUCLEOTIDE SEQUENCE [LARGE SCALE GENOMIC DNA]</scope>
    <source>
        <strain evidence="2 3">AC230</strain>
    </source>
</reference>
<sequence length="48" mass="5149">MTQHYSEPHVPNAPEGSAPPEVIVLGDAAVLTRGSDSQSVENKQEPYD</sequence>
<keyword evidence="3" id="KW-1185">Reference proteome</keyword>
<proteinExistence type="predicted"/>
<gene>
    <name evidence="2" type="ORF">DVH02_17655</name>
</gene>
<dbReference type="NCBIfam" id="NF033525">
    <property type="entry name" value="lasso_albusnod"/>
    <property type="match status" value="1"/>
</dbReference>
<dbReference type="AlphaFoldDB" id="A0A370B4Y4"/>
<evidence type="ECO:0000313" key="2">
    <source>
        <dbReference type="EMBL" id="RDG36878.1"/>
    </source>
</evidence>